<dbReference type="SUPFAM" id="SSF50494">
    <property type="entry name" value="Trypsin-like serine proteases"/>
    <property type="match status" value="1"/>
</dbReference>
<dbReference type="Pfam" id="PF13365">
    <property type="entry name" value="Trypsin_2"/>
    <property type="match status" value="1"/>
</dbReference>
<gene>
    <name evidence="1" type="ORF">GGX14DRAFT_640820</name>
</gene>
<reference evidence="1" key="1">
    <citation type="submission" date="2023-03" db="EMBL/GenBank/DDBJ databases">
        <title>Massive genome expansion in bonnet fungi (Mycena s.s.) driven by repeated elements and novel gene families across ecological guilds.</title>
        <authorList>
            <consortium name="Lawrence Berkeley National Laboratory"/>
            <person name="Harder C.B."/>
            <person name="Miyauchi S."/>
            <person name="Viragh M."/>
            <person name="Kuo A."/>
            <person name="Thoen E."/>
            <person name="Andreopoulos B."/>
            <person name="Lu D."/>
            <person name="Skrede I."/>
            <person name="Drula E."/>
            <person name="Henrissat B."/>
            <person name="Morin E."/>
            <person name="Kohler A."/>
            <person name="Barry K."/>
            <person name="LaButti K."/>
            <person name="Morin E."/>
            <person name="Salamov A."/>
            <person name="Lipzen A."/>
            <person name="Mereny Z."/>
            <person name="Hegedus B."/>
            <person name="Baldrian P."/>
            <person name="Stursova M."/>
            <person name="Weitz H."/>
            <person name="Taylor A."/>
            <person name="Grigoriev I.V."/>
            <person name="Nagy L.G."/>
            <person name="Martin F."/>
            <person name="Kauserud H."/>
        </authorList>
    </citation>
    <scope>NUCLEOTIDE SEQUENCE</scope>
    <source>
        <strain evidence="1">9144</strain>
    </source>
</reference>
<evidence type="ECO:0000313" key="1">
    <source>
        <dbReference type="EMBL" id="KAJ7225758.1"/>
    </source>
</evidence>
<keyword evidence="2" id="KW-1185">Reference proteome</keyword>
<accession>A0AAD6YPR7</accession>
<name>A0AAD6YPR7_9AGAR</name>
<sequence>MLQSPLLIRQYAERPGRVLASTLPYESRPAEQRRAKFDNGDSVVLVAHCARDQSGRHKVTIASGFVLPVPEDPDEGPLIATCAHTLEEVRNLERSPSWDGVSSGSFLVSGTAADLSVDPISSIVSALPRSDILLLRSASRRANARRPPSVTLPVSPYPAARGTAVRAHLVSHTRPLEAGWTPWVGGTWSRWVRGSVLAYRDFAGRETEPGTYDALAHMSFLPLPTPGSSGGPIVDEESGAVVGVVLGTRMDSRVDGVRGYGVPSETIYEMFSLPGLR</sequence>
<dbReference type="Gene3D" id="2.40.10.120">
    <property type="match status" value="1"/>
</dbReference>
<dbReference type="InterPro" id="IPR009003">
    <property type="entry name" value="Peptidase_S1_PA"/>
</dbReference>
<dbReference type="EMBL" id="JARJCW010000004">
    <property type="protein sequence ID" value="KAJ7225758.1"/>
    <property type="molecule type" value="Genomic_DNA"/>
</dbReference>
<dbReference type="Proteomes" id="UP001219525">
    <property type="component" value="Unassembled WGS sequence"/>
</dbReference>
<protein>
    <recommendedName>
        <fullName evidence="3">Trypsin-like peptidase domain-containing protein</fullName>
    </recommendedName>
</protein>
<organism evidence="1 2">
    <name type="scientific">Mycena pura</name>
    <dbReference type="NCBI Taxonomy" id="153505"/>
    <lineage>
        <taxon>Eukaryota</taxon>
        <taxon>Fungi</taxon>
        <taxon>Dikarya</taxon>
        <taxon>Basidiomycota</taxon>
        <taxon>Agaricomycotina</taxon>
        <taxon>Agaricomycetes</taxon>
        <taxon>Agaricomycetidae</taxon>
        <taxon>Agaricales</taxon>
        <taxon>Marasmiineae</taxon>
        <taxon>Mycenaceae</taxon>
        <taxon>Mycena</taxon>
    </lineage>
</organism>
<dbReference type="AlphaFoldDB" id="A0AAD6YPR7"/>
<proteinExistence type="predicted"/>
<evidence type="ECO:0008006" key="3">
    <source>
        <dbReference type="Google" id="ProtNLM"/>
    </source>
</evidence>
<comment type="caution">
    <text evidence="1">The sequence shown here is derived from an EMBL/GenBank/DDBJ whole genome shotgun (WGS) entry which is preliminary data.</text>
</comment>
<evidence type="ECO:0000313" key="2">
    <source>
        <dbReference type="Proteomes" id="UP001219525"/>
    </source>
</evidence>